<organism evidence="1 2">
    <name type="scientific">Pseudopedobacter saltans</name>
    <dbReference type="NCBI Taxonomy" id="151895"/>
    <lineage>
        <taxon>Bacteria</taxon>
        <taxon>Pseudomonadati</taxon>
        <taxon>Bacteroidota</taxon>
        <taxon>Sphingobacteriia</taxon>
        <taxon>Sphingobacteriales</taxon>
        <taxon>Sphingobacteriaceae</taxon>
        <taxon>Pseudopedobacter</taxon>
    </lineage>
</organism>
<reference evidence="1 2" key="1">
    <citation type="submission" date="2017-11" db="EMBL/GenBank/DDBJ databases">
        <title>Infants hospitalized years apart are colonized by the same room-sourced microbial strains.</title>
        <authorList>
            <person name="Brooks B."/>
            <person name="Olm M.R."/>
            <person name="Firek B.A."/>
            <person name="Baker R."/>
            <person name="Thomas B.C."/>
            <person name="Morowitz M.J."/>
            <person name="Banfield J.F."/>
        </authorList>
    </citation>
    <scope>NUCLEOTIDE SEQUENCE [LARGE SCALE GENOMIC DNA]</scope>
    <source>
        <strain evidence="1">S2_009_000_R2_76</strain>
    </source>
</reference>
<evidence type="ECO:0000313" key="2">
    <source>
        <dbReference type="Proteomes" id="UP000249645"/>
    </source>
</evidence>
<dbReference type="Proteomes" id="UP000249645">
    <property type="component" value="Unassembled WGS sequence"/>
</dbReference>
<sequence length="36" mass="4614">WYKEYLHDTPTETDKERQEYWADMHEKLKREKSNNN</sequence>
<dbReference type="EMBL" id="QFOI01000618">
    <property type="protein sequence ID" value="PZP40246.1"/>
    <property type="molecule type" value="Genomic_DNA"/>
</dbReference>
<gene>
    <name evidence="1" type="ORF">DI598_19450</name>
</gene>
<accession>A0A2W5G408</accession>
<proteinExistence type="predicted"/>
<name>A0A2W5G408_9SPHI</name>
<protein>
    <submittedName>
        <fullName evidence="1">3-isopropylmalate dehydratase</fullName>
    </submittedName>
</protein>
<feature type="non-terminal residue" evidence="1">
    <location>
        <position position="1"/>
    </location>
</feature>
<dbReference type="AlphaFoldDB" id="A0A2W5G408"/>
<comment type="caution">
    <text evidence="1">The sequence shown here is derived from an EMBL/GenBank/DDBJ whole genome shotgun (WGS) entry which is preliminary data.</text>
</comment>
<evidence type="ECO:0000313" key="1">
    <source>
        <dbReference type="EMBL" id="PZP40246.1"/>
    </source>
</evidence>